<accession>A0A2Y9B9W8</accession>
<keyword evidence="2" id="KW-1185">Reference proteome</keyword>
<organism evidence="1 2">
    <name type="scientific">Faecalicatena orotica</name>
    <dbReference type="NCBI Taxonomy" id="1544"/>
    <lineage>
        <taxon>Bacteria</taxon>
        <taxon>Bacillati</taxon>
        <taxon>Bacillota</taxon>
        <taxon>Clostridia</taxon>
        <taxon>Lachnospirales</taxon>
        <taxon>Lachnospiraceae</taxon>
        <taxon>Faecalicatena</taxon>
    </lineage>
</organism>
<protein>
    <submittedName>
        <fullName evidence="1">Uncharacterized protein</fullName>
    </submittedName>
</protein>
<dbReference type="EMBL" id="QGDL01000001">
    <property type="protein sequence ID" value="PWJ32457.1"/>
    <property type="molecule type" value="Genomic_DNA"/>
</dbReference>
<dbReference type="AlphaFoldDB" id="A0A2Y9B9W8"/>
<proteinExistence type="predicted"/>
<dbReference type="Proteomes" id="UP000245845">
    <property type="component" value="Unassembled WGS sequence"/>
</dbReference>
<name>A0A2Y9B9W8_9FIRM</name>
<evidence type="ECO:0000313" key="1">
    <source>
        <dbReference type="EMBL" id="PWJ32457.1"/>
    </source>
</evidence>
<reference evidence="1 2" key="1">
    <citation type="submission" date="2018-05" db="EMBL/GenBank/DDBJ databases">
        <title>The Hungate 1000. A catalogue of reference genomes from the rumen microbiome.</title>
        <authorList>
            <person name="Kelly W."/>
        </authorList>
    </citation>
    <scope>NUCLEOTIDE SEQUENCE [LARGE SCALE GENOMIC DNA]</scope>
    <source>
        <strain evidence="1 2">NLAE-zl-C242</strain>
    </source>
</reference>
<evidence type="ECO:0000313" key="2">
    <source>
        <dbReference type="Proteomes" id="UP000245845"/>
    </source>
</evidence>
<gene>
    <name evidence="1" type="ORF">A8806_101748</name>
</gene>
<comment type="caution">
    <text evidence="1">The sequence shown here is derived from an EMBL/GenBank/DDBJ whole genome shotgun (WGS) entry which is preliminary data.</text>
</comment>
<sequence length="68" mass="7512">MSRQRQSLRKPRRKTVTVKQAALQFTDFSVSLSAACRVSGYAVLSGIRAESSFVYSSVSRCIARVQAI</sequence>